<keyword evidence="3" id="KW-1185">Reference proteome</keyword>
<proteinExistence type="predicted"/>
<dbReference type="EMBL" id="SACP01000018">
    <property type="protein sequence ID" value="RVU15956.1"/>
    <property type="molecule type" value="Genomic_DNA"/>
</dbReference>
<evidence type="ECO:0000313" key="2">
    <source>
        <dbReference type="EMBL" id="RVU15956.1"/>
    </source>
</evidence>
<dbReference type="Gene3D" id="1.10.1200.10">
    <property type="entry name" value="ACP-like"/>
    <property type="match status" value="1"/>
</dbReference>
<comment type="caution">
    <text evidence="2">The sequence shown here is derived from an EMBL/GenBank/DDBJ whole genome shotgun (WGS) entry which is preliminary data.</text>
</comment>
<protein>
    <submittedName>
        <fullName evidence="2">Acyl carrier protein</fullName>
    </submittedName>
</protein>
<evidence type="ECO:0000313" key="3">
    <source>
        <dbReference type="Proteomes" id="UP000286997"/>
    </source>
</evidence>
<accession>A0A3S2XIY9</accession>
<dbReference type="OrthoDB" id="2625323at2"/>
<dbReference type="AlphaFoldDB" id="A0A3S2XIY9"/>
<sequence length="90" mass="9622">MPTSLAARIRAFVIETFLFGDATTRLPEDGSFIEHGVIDSTGILELVAYVEDTFGITVADDEILPSNFDSIAKVEAFVTRKKAASAAQAA</sequence>
<dbReference type="Pfam" id="PF00550">
    <property type="entry name" value="PP-binding"/>
    <property type="match status" value="1"/>
</dbReference>
<dbReference type="Proteomes" id="UP000286997">
    <property type="component" value="Unassembled WGS sequence"/>
</dbReference>
<reference evidence="2 3" key="1">
    <citation type="submission" date="2019-01" db="EMBL/GenBank/DDBJ databases">
        <authorList>
            <person name="Chen W.-M."/>
        </authorList>
    </citation>
    <scope>NUCLEOTIDE SEQUENCE [LARGE SCALE GENOMIC DNA]</scope>
    <source>
        <strain evidence="2 3">TER-1</strain>
    </source>
</reference>
<dbReference type="RefSeq" id="WP_127731645.1">
    <property type="nucleotide sequence ID" value="NZ_SACP01000018.1"/>
</dbReference>
<evidence type="ECO:0000259" key="1">
    <source>
        <dbReference type="PROSITE" id="PS50075"/>
    </source>
</evidence>
<dbReference type="SUPFAM" id="SSF47336">
    <property type="entry name" value="ACP-like"/>
    <property type="match status" value="1"/>
</dbReference>
<feature type="domain" description="Carrier" evidence="1">
    <location>
        <begin position="3"/>
        <end position="82"/>
    </location>
</feature>
<organism evidence="2 3">
    <name type="scientific">Methylobacterium oryzihabitans</name>
    <dbReference type="NCBI Taxonomy" id="2499852"/>
    <lineage>
        <taxon>Bacteria</taxon>
        <taxon>Pseudomonadati</taxon>
        <taxon>Pseudomonadota</taxon>
        <taxon>Alphaproteobacteria</taxon>
        <taxon>Hyphomicrobiales</taxon>
        <taxon>Methylobacteriaceae</taxon>
        <taxon>Methylobacterium</taxon>
    </lineage>
</organism>
<dbReference type="InterPro" id="IPR036736">
    <property type="entry name" value="ACP-like_sf"/>
</dbReference>
<gene>
    <name evidence="2" type="ORF">EOE48_17985</name>
</gene>
<dbReference type="InterPro" id="IPR009081">
    <property type="entry name" value="PP-bd_ACP"/>
</dbReference>
<name>A0A3S2XIY9_9HYPH</name>
<dbReference type="PROSITE" id="PS50075">
    <property type="entry name" value="CARRIER"/>
    <property type="match status" value="1"/>
</dbReference>